<comment type="caution">
    <text evidence="6">The sequence shown here is derived from an EMBL/GenBank/DDBJ whole genome shotgun (WGS) entry which is preliminary data.</text>
</comment>
<evidence type="ECO:0000256" key="4">
    <source>
        <dbReference type="ARBA" id="ARBA00022807"/>
    </source>
</evidence>
<dbReference type="GO" id="GO:0006508">
    <property type="term" value="P:proteolysis"/>
    <property type="evidence" value="ECO:0007669"/>
    <property type="project" value="UniProtKB-KW"/>
</dbReference>
<keyword evidence="3 6" id="KW-0378">Hydrolase</keyword>
<dbReference type="Gene3D" id="3.90.1720.10">
    <property type="entry name" value="endopeptidase domain like (from Nostoc punctiforme)"/>
    <property type="match status" value="1"/>
</dbReference>
<dbReference type="SUPFAM" id="SSF54001">
    <property type="entry name" value="Cysteine proteinases"/>
    <property type="match status" value="1"/>
</dbReference>
<dbReference type="PANTHER" id="PTHR47053:SF1">
    <property type="entry name" value="MUREIN DD-ENDOPEPTIDASE MEPH-RELATED"/>
    <property type="match status" value="1"/>
</dbReference>
<evidence type="ECO:0000313" key="6">
    <source>
        <dbReference type="EMBL" id="EPC75482.1"/>
    </source>
</evidence>
<reference evidence="6 7" key="1">
    <citation type="journal article" date="2013" name="PLoS ONE">
        <title>Lactobacillus paracasei comparative genomics: towards species pan-genome definition and exploitation of diversity.</title>
        <authorList>
            <person name="Smokvina T."/>
            <person name="Wels M."/>
            <person name="Polka J."/>
            <person name="Chervaux C."/>
            <person name="Brisse S."/>
            <person name="Boekhorst J."/>
            <person name="van Hylckama Vlieg J.E."/>
            <person name="Siezen R.J."/>
        </authorList>
    </citation>
    <scope>NUCLEOTIDE SEQUENCE [LARGE SCALE GENOMIC DNA]</scope>
    <source>
        <strain evidence="6 7">Lpp126</strain>
    </source>
</reference>
<sequence length="121" mass="13064">MMAMLSFFASGFIYTTNSHENIAQAAQMNSDQAAVVNLAKQQLGKPYAWGATGPNSFDCSGLTQYVFAHAVGVNLPRVTWQQETVGKDVSLNALLPGDLLFWGSRGSTYHVAIYIGDGNMI</sequence>
<feature type="domain" description="NlpC/P60" evidence="5">
    <location>
        <begin position="29"/>
        <end position="121"/>
    </location>
</feature>
<name>S2RBC5_LACPA</name>
<dbReference type="PATRIC" id="fig|1256206.3.peg.1352"/>
<gene>
    <name evidence="6" type="ORF">Lpp126_08809</name>
</gene>
<dbReference type="GO" id="GO:0008234">
    <property type="term" value="F:cysteine-type peptidase activity"/>
    <property type="evidence" value="ECO:0007669"/>
    <property type="project" value="UniProtKB-KW"/>
</dbReference>
<proteinExistence type="inferred from homology"/>
<keyword evidence="2" id="KW-0645">Protease</keyword>
<dbReference type="InterPro" id="IPR038765">
    <property type="entry name" value="Papain-like_cys_pep_sf"/>
</dbReference>
<evidence type="ECO:0000259" key="5">
    <source>
        <dbReference type="PROSITE" id="PS51935"/>
    </source>
</evidence>
<dbReference type="AlphaFoldDB" id="S2RBC5"/>
<dbReference type="InterPro" id="IPR000064">
    <property type="entry name" value="NLP_P60_dom"/>
</dbReference>
<accession>S2RBC5</accession>
<evidence type="ECO:0000256" key="2">
    <source>
        <dbReference type="ARBA" id="ARBA00022670"/>
    </source>
</evidence>
<dbReference type="PANTHER" id="PTHR47053">
    <property type="entry name" value="MUREIN DD-ENDOPEPTIDASE MEPH-RELATED"/>
    <property type="match status" value="1"/>
</dbReference>
<dbReference type="InterPro" id="IPR051202">
    <property type="entry name" value="Peptidase_C40"/>
</dbReference>
<keyword evidence="4" id="KW-0788">Thiol protease</keyword>
<dbReference type="EMBL" id="ANKC01000626">
    <property type="protein sequence ID" value="EPC75482.1"/>
    <property type="molecule type" value="Genomic_DNA"/>
</dbReference>
<dbReference type="Proteomes" id="UP000014243">
    <property type="component" value="Unassembled WGS sequence"/>
</dbReference>
<evidence type="ECO:0000256" key="1">
    <source>
        <dbReference type="ARBA" id="ARBA00007074"/>
    </source>
</evidence>
<organism evidence="6 7">
    <name type="scientific">Lacticaseibacillus paracasei subsp. paracasei Lpp126</name>
    <dbReference type="NCBI Taxonomy" id="1256206"/>
    <lineage>
        <taxon>Bacteria</taxon>
        <taxon>Bacillati</taxon>
        <taxon>Bacillota</taxon>
        <taxon>Bacilli</taxon>
        <taxon>Lactobacillales</taxon>
        <taxon>Lactobacillaceae</taxon>
        <taxon>Lacticaseibacillus</taxon>
    </lineage>
</organism>
<protein>
    <submittedName>
        <fullName evidence="6">Cell wall-associated hydrolase</fullName>
    </submittedName>
</protein>
<dbReference type="PROSITE" id="PS51935">
    <property type="entry name" value="NLPC_P60"/>
    <property type="match status" value="1"/>
</dbReference>
<comment type="similarity">
    <text evidence="1">Belongs to the peptidase C40 family.</text>
</comment>
<dbReference type="Pfam" id="PF00877">
    <property type="entry name" value="NLPC_P60"/>
    <property type="match status" value="1"/>
</dbReference>
<evidence type="ECO:0000256" key="3">
    <source>
        <dbReference type="ARBA" id="ARBA00022801"/>
    </source>
</evidence>
<evidence type="ECO:0000313" key="7">
    <source>
        <dbReference type="Proteomes" id="UP000014243"/>
    </source>
</evidence>